<organism evidence="3 4">
    <name type="scientific">Enterococcus hulanensis</name>
    <dbReference type="NCBI Taxonomy" id="2559929"/>
    <lineage>
        <taxon>Bacteria</taxon>
        <taxon>Bacillati</taxon>
        <taxon>Bacillota</taxon>
        <taxon>Bacilli</taxon>
        <taxon>Lactobacillales</taxon>
        <taxon>Enterococcaceae</taxon>
        <taxon>Enterococcus</taxon>
    </lineage>
</organism>
<evidence type="ECO:0000313" key="3">
    <source>
        <dbReference type="EMBL" id="MDT2602588.1"/>
    </source>
</evidence>
<dbReference type="Gene3D" id="2.60.40.10">
    <property type="entry name" value="Immunoglobulins"/>
    <property type="match status" value="2"/>
</dbReference>
<sequence>MRKQIKIKQLVAILLPIVFILGIVYSISSMISLRADDSSTQLIVQKGDEDITGKDISISETSVNLNLTAKVSQLYRLSPKDKLSISLPDSDSRELSARNIRSDDFDLEKELSALKDTDKEKQSTELIYVTDSDTGEVTTYLKLLKDETEKVTFSREHTGEEFAVKFENTENRDKQNLFKFVSIKLDEPQESSEPLEESSETNTEETKKSKPLKGNETIEELEKRDYSETESFKPIELPLDENKSKRDTKGLASINVTGAKLTVRSGTAGFDDPKDGSTHPGYDKNDENEWVRTFDSSIYLLTFSLEGSDPGVTYSNIKYRVDMNLPNAYGFDTAGKKRNNFKIVTDESDGLTLESNGTETENGYVESTINANGQILLPIFVNVLGAQHNTKINPKLKITIISATNDKTGTEETLNKVYDENNLPVLSVPEKKVSAKASLTSEIQRGTTAPFANTISGGTWSSATRNNWQVAGVGVGIKLKALSGRTSDDFRGATFPVGKISFTINTPTNYYALSSASGSPTYSVATGTSETDATKAYPIKIIAGASGTLSTTTSDWHWFKHTGASRTLNVNKDVLSKDIPFGKTGSIYHKEPTDFDKSKIGVYDTGNVAVKTDTTVEIDNYEPMWNPYTYNMRENPIGKNEKYFASASLLLEWSNLYFSQIAASNYKIYYSDLTISNLSYESESHAGEGKASLSVRWSPVNTSQHMLWAYPNDGVEQGKDIYGNNTVWDASGRGSVSKGTKMDLVTRHNDEDYGTGTKYKSKEFISYTRWNANSAKFDPTRKVFLDKSTSPINYYFGVKKTADPAPSRSSLTQTQMDSQYTWYAKQEDAVAAGEISALKIYSKREVVDRQFTFSVSVPVIATGPVNSDSDMNGNRNIALYNTFSNNVNANGTDSNSAWPPIGTVYEPTVFDINGIATRTHRANTGGVLNTDYTSTKGGLGDSFWIKGVGITTTTKPEKDTYKTDELAKWKVTGNVSGGSVDHTVTIKSTLPKGLSYVSGSKSVAGGTLKSENVVKNADDTTTITWVIEKVNASKDVPEVTFETKSDVAKLTFTDSSVSEVTVYSVGEIFVTGSPTEKDDSPLFVRESSGKVQLYQMQKISLEKKVEPEYIEVGSKDPANPSLSTDIKYKIKLVNNSSDKLVNVKVLDALPYNGDSLGTHFNGSYTVTGLNFLTGTGKVTYTNSRPPDIENRDPNTITGWGTYVPGVSNVSTIRSAQAFLVSLDEMAVDEELEFEITISPTGQKAGDIYQNRASFNSSIDLPVKSNIVETKVYGRDLKGSVWYDDDYDGLIGNKSDGSPEDPVGNIPVKLYRTSLKNTSYQEQLVQESLTGEKFVDGSGDSLIKTDSNGKYQFDNLPEGEYLAEFIVGDLVTQKIVIVTKRFVGSDESKNSKANPNTYKTPEYRQPELNELTTLLNGTDKVYHVNYVNAGLTPLSKIRLFKYEEGTVVDSNNDGKLSDTEIEASGKPLKNAEFDIYKGNSTNSADKIGSAKTDGTGWLEFEGGLPPGDYTIVETKAPAGFELLKDPIKVTVPTYNYVAVVHVADKGQTKLPFTGSTKAMRIILIAAAVLMV</sequence>
<protein>
    <submittedName>
        <fullName evidence="3">SpaA isopeptide-forming pilin-related protein</fullName>
    </submittedName>
</protein>
<comment type="caution">
    <text evidence="3">The sequence shown here is derived from an EMBL/GenBank/DDBJ whole genome shotgun (WGS) entry which is preliminary data.</text>
</comment>
<feature type="compositionally biased region" description="Basic and acidic residues" evidence="1">
    <location>
        <begin position="271"/>
        <end position="285"/>
    </location>
</feature>
<feature type="region of interest" description="Disordered" evidence="1">
    <location>
        <begin position="185"/>
        <end position="230"/>
    </location>
</feature>
<dbReference type="RefSeq" id="WP_311823733.1">
    <property type="nucleotide sequence ID" value="NZ_JARPYF010000026.1"/>
</dbReference>
<dbReference type="InterPro" id="IPR013783">
    <property type="entry name" value="Ig-like_fold"/>
</dbReference>
<feature type="non-terminal residue" evidence="3">
    <location>
        <position position="1570"/>
    </location>
</feature>
<evidence type="ECO:0000313" key="4">
    <source>
        <dbReference type="Proteomes" id="UP001252875"/>
    </source>
</evidence>
<evidence type="ECO:0000256" key="1">
    <source>
        <dbReference type="SAM" id="MobiDB-lite"/>
    </source>
</evidence>
<reference evidence="3 4" key="1">
    <citation type="submission" date="2023-03" db="EMBL/GenBank/DDBJ databases">
        <authorList>
            <person name="Shen W."/>
            <person name="Cai J."/>
        </authorList>
    </citation>
    <scope>NUCLEOTIDE SEQUENCE [LARGE SCALE GENOMIC DNA]</scope>
    <source>
        <strain evidence="3 4">D6-4</strain>
    </source>
</reference>
<dbReference type="PROSITE" id="PS00018">
    <property type="entry name" value="EF_HAND_1"/>
    <property type="match status" value="1"/>
</dbReference>
<feature type="region of interest" description="Disordered" evidence="1">
    <location>
        <begin position="264"/>
        <end position="285"/>
    </location>
</feature>
<keyword evidence="4" id="KW-1185">Reference proteome</keyword>
<dbReference type="SUPFAM" id="SSF49478">
    <property type="entry name" value="Cna protein B-type domain"/>
    <property type="match status" value="1"/>
</dbReference>
<evidence type="ECO:0000259" key="2">
    <source>
        <dbReference type="Pfam" id="PF17802"/>
    </source>
</evidence>
<dbReference type="Proteomes" id="UP001252875">
    <property type="component" value="Unassembled WGS sequence"/>
</dbReference>
<feature type="compositionally biased region" description="Basic and acidic residues" evidence="1">
    <location>
        <begin position="220"/>
        <end position="230"/>
    </location>
</feature>
<dbReference type="Pfam" id="PF17802">
    <property type="entry name" value="SpaA"/>
    <property type="match status" value="1"/>
</dbReference>
<dbReference type="InterPro" id="IPR041033">
    <property type="entry name" value="SpaA_PFL_dom_1"/>
</dbReference>
<proteinExistence type="predicted"/>
<feature type="domain" description="SpaA-like prealbumin fold" evidence="2">
    <location>
        <begin position="1461"/>
        <end position="1538"/>
    </location>
</feature>
<gene>
    <name evidence="3" type="ORF">P7D85_22725</name>
</gene>
<dbReference type="EMBL" id="JARPYI010000025">
    <property type="protein sequence ID" value="MDT2602588.1"/>
    <property type="molecule type" value="Genomic_DNA"/>
</dbReference>
<dbReference type="SUPFAM" id="SSF117074">
    <property type="entry name" value="Hypothetical protein PA1324"/>
    <property type="match status" value="1"/>
</dbReference>
<name>A0ABU3F631_9ENTE</name>
<accession>A0ABU3F631</accession>
<dbReference type="InterPro" id="IPR018247">
    <property type="entry name" value="EF_Hand_1_Ca_BS"/>
</dbReference>
<feature type="compositionally biased region" description="Acidic residues" evidence="1">
    <location>
        <begin position="188"/>
        <end position="203"/>
    </location>
</feature>